<dbReference type="OrthoDB" id="5519740at2759"/>
<proteinExistence type="predicted"/>
<evidence type="ECO:0000259" key="1">
    <source>
        <dbReference type="Pfam" id="PF03795"/>
    </source>
</evidence>
<dbReference type="SUPFAM" id="SSF54909">
    <property type="entry name" value="Dimeric alpha+beta barrel"/>
    <property type="match status" value="1"/>
</dbReference>
<dbReference type="PANTHER" id="PTHR33606:SF3">
    <property type="entry name" value="PROTEIN YCII"/>
    <property type="match status" value="1"/>
</dbReference>
<dbReference type="Gene3D" id="3.30.70.1060">
    <property type="entry name" value="Dimeric alpha+beta barrel"/>
    <property type="match status" value="1"/>
</dbReference>
<evidence type="ECO:0000313" key="3">
    <source>
        <dbReference type="RefSeq" id="XP_030987515.1"/>
    </source>
</evidence>
<gene>
    <name evidence="3" type="ORF">PgNI_01674</name>
</gene>
<evidence type="ECO:0000313" key="2">
    <source>
        <dbReference type="Proteomes" id="UP000515153"/>
    </source>
</evidence>
<keyword evidence="2" id="KW-1185">Reference proteome</keyword>
<feature type="domain" description="YCII-related" evidence="1">
    <location>
        <begin position="51"/>
        <end position="142"/>
    </location>
</feature>
<dbReference type="KEGG" id="pgri:PgNI_01674"/>
<dbReference type="Pfam" id="PF03795">
    <property type="entry name" value="YCII"/>
    <property type="match status" value="1"/>
</dbReference>
<accession>A0A6P8BJX8</accession>
<dbReference type="InterPro" id="IPR011008">
    <property type="entry name" value="Dimeric_a/b-barrel"/>
</dbReference>
<sequence>MASRRATLKLFSLNPALPSPFRPLAPVSFLPPKFGASRNMTSEAAPRKYEWLVVIPDRPGVLDQRRIVRPKHFEGMKPFVESGQWKMGGALLDEIPKDDDPASLKMSGSTMVAIASSREELMEVLKADPYAKEGVWDLEKVQMWPFKCAFRNP</sequence>
<dbReference type="PANTHER" id="PTHR33606">
    <property type="entry name" value="PROTEIN YCII"/>
    <property type="match status" value="1"/>
</dbReference>
<protein>
    <recommendedName>
        <fullName evidence="1">YCII-related domain-containing protein</fullName>
    </recommendedName>
</protein>
<reference evidence="3" key="3">
    <citation type="submission" date="2025-08" db="UniProtKB">
        <authorList>
            <consortium name="RefSeq"/>
        </authorList>
    </citation>
    <scope>IDENTIFICATION</scope>
    <source>
        <strain evidence="3">NI907</strain>
    </source>
</reference>
<dbReference type="RefSeq" id="XP_030987515.1">
    <property type="nucleotide sequence ID" value="XM_031121746.1"/>
</dbReference>
<dbReference type="InterPro" id="IPR005545">
    <property type="entry name" value="YCII"/>
</dbReference>
<dbReference type="InterPro" id="IPR051807">
    <property type="entry name" value="Sec-metab_biosynth-assoc"/>
</dbReference>
<reference evidence="3" key="1">
    <citation type="journal article" date="2019" name="Mol. Biol. Evol.">
        <title>Blast fungal genomes show frequent chromosomal changes, gene gains and losses, and effector gene turnover.</title>
        <authorList>
            <person name="Gomez Luciano L.B."/>
            <person name="Jason Tsai I."/>
            <person name="Chuma I."/>
            <person name="Tosa Y."/>
            <person name="Chen Y.H."/>
            <person name="Li J.Y."/>
            <person name="Li M.Y."/>
            <person name="Jade Lu M.Y."/>
            <person name="Nakayashiki H."/>
            <person name="Li W.H."/>
        </authorList>
    </citation>
    <scope>NUCLEOTIDE SEQUENCE</scope>
    <source>
        <strain evidence="3">NI907</strain>
    </source>
</reference>
<organism evidence="2 3">
    <name type="scientific">Pyricularia grisea</name>
    <name type="common">Crabgrass-specific blast fungus</name>
    <name type="synonym">Magnaporthe grisea</name>
    <dbReference type="NCBI Taxonomy" id="148305"/>
    <lineage>
        <taxon>Eukaryota</taxon>
        <taxon>Fungi</taxon>
        <taxon>Dikarya</taxon>
        <taxon>Ascomycota</taxon>
        <taxon>Pezizomycotina</taxon>
        <taxon>Sordariomycetes</taxon>
        <taxon>Sordariomycetidae</taxon>
        <taxon>Magnaporthales</taxon>
        <taxon>Pyriculariaceae</taxon>
        <taxon>Pyricularia</taxon>
    </lineage>
</organism>
<dbReference type="AlphaFoldDB" id="A0A6P8BJX8"/>
<dbReference type="Proteomes" id="UP000515153">
    <property type="component" value="Unplaced"/>
</dbReference>
<name>A0A6P8BJX8_PYRGI</name>
<reference evidence="3" key="2">
    <citation type="submission" date="2019-10" db="EMBL/GenBank/DDBJ databases">
        <authorList>
            <consortium name="NCBI Genome Project"/>
        </authorList>
    </citation>
    <scope>NUCLEOTIDE SEQUENCE</scope>
    <source>
        <strain evidence="3">NI907</strain>
    </source>
</reference>
<dbReference type="GeneID" id="41956659"/>